<evidence type="ECO:0000256" key="1">
    <source>
        <dbReference type="ARBA" id="ARBA00005104"/>
    </source>
</evidence>
<accession>A0ABV3XKI6</accession>
<dbReference type="PANTHER" id="PTHR38011">
    <property type="entry name" value="DIHYDROFOLATE REDUCTASE FAMILY PROTEIN (AFU_ORTHOLOGUE AFUA_8G06820)"/>
    <property type="match status" value="1"/>
</dbReference>
<dbReference type="Gene3D" id="3.40.430.10">
    <property type="entry name" value="Dihydrofolate Reductase, subunit A"/>
    <property type="match status" value="1"/>
</dbReference>
<sequence>MRRLLPDPDGGPLDDVELADAYALPPGRSVRVDFVVSLDGAITVEGRSAGLGSPGDKRVFRVLRALADAVLVGHGTAAAEGYRPVAADSAVGRLRAALGRPVSAPVVVVSRRASPAPGDRLALAPTVLVTCAAADPDRRAALADAGVDVLVCGDDDVDLPLALDRLADRGLEQLVCEGGPALLTSALAAGVVDELDLTVAPALVGGGGRLVTDALPGVVRPRLLQVLEEDGVLFTRYALPDRPERATRTAQAT</sequence>
<evidence type="ECO:0000256" key="2">
    <source>
        <dbReference type="ARBA" id="ARBA00022857"/>
    </source>
</evidence>
<dbReference type="SUPFAM" id="SSF53597">
    <property type="entry name" value="Dihydrofolate reductase-like"/>
    <property type="match status" value="1"/>
</dbReference>
<keyword evidence="3" id="KW-0560">Oxidoreductase</keyword>
<dbReference type="InterPro" id="IPR024072">
    <property type="entry name" value="DHFR-like_dom_sf"/>
</dbReference>
<dbReference type="Proteomes" id="UP001560045">
    <property type="component" value="Unassembled WGS sequence"/>
</dbReference>
<dbReference type="Pfam" id="PF01872">
    <property type="entry name" value="RibD_C"/>
    <property type="match status" value="1"/>
</dbReference>
<reference evidence="5 6" key="1">
    <citation type="submission" date="2024-06" db="EMBL/GenBank/DDBJ databases">
        <title>Draft genome sequence of Geodermatophilus badlandi, a novel member of the Geodermatophilaceae isolated from badland sedimentary rocks in the Red desert, Wyoming, USA.</title>
        <authorList>
            <person name="Ben Tekaya S."/>
            <person name="Nouioui I."/>
            <person name="Flores G.M."/>
            <person name="Shaal M.N."/>
            <person name="Bredoire F."/>
            <person name="Basile F."/>
            <person name="Van Diepen L."/>
            <person name="Ward N.L."/>
        </authorList>
    </citation>
    <scope>NUCLEOTIDE SEQUENCE [LARGE SCALE GENOMIC DNA]</scope>
    <source>
        <strain evidence="5 6">WL48A</strain>
    </source>
</reference>
<dbReference type="InterPro" id="IPR050765">
    <property type="entry name" value="Riboflavin_Biosynth_HTPR"/>
</dbReference>
<dbReference type="InterPro" id="IPR002734">
    <property type="entry name" value="RibDG_C"/>
</dbReference>
<protein>
    <submittedName>
        <fullName evidence="5">Dihydrofolate reductase family protein</fullName>
    </submittedName>
</protein>
<feature type="domain" description="Bacterial bifunctional deaminase-reductase C-terminal" evidence="4">
    <location>
        <begin position="29"/>
        <end position="214"/>
    </location>
</feature>
<keyword evidence="2" id="KW-0521">NADP</keyword>
<evidence type="ECO:0000256" key="3">
    <source>
        <dbReference type="ARBA" id="ARBA00023002"/>
    </source>
</evidence>
<organism evidence="5 6">
    <name type="scientific">Geodermatophilus maliterrae</name>
    <dbReference type="NCBI Taxonomy" id="3162531"/>
    <lineage>
        <taxon>Bacteria</taxon>
        <taxon>Bacillati</taxon>
        <taxon>Actinomycetota</taxon>
        <taxon>Actinomycetes</taxon>
        <taxon>Geodermatophilales</taxon>
        <taxon>Geodermatophilaceae</taxon>
        <taxon>Geodermatophilus</taxon>
    </lineage>
</organism>
<dbReference type="EMBL" id="JBFNXQ010000099">
    <property type="protein sequence ID" value="MEX5720992.1"/>
    <property type="molecule type" value="Genomic_DNA"/>
</dbReference>
<comment type="pathway">
    <text evidence="1">Cofactor biosynthesis; riboflavin biosynthesis.</text>
</comment>
<gene>
    <name evidence="5" type="ORF">ABQ292_21775</name>
</gene>
<comment type="caution">
    <text evidence="5">The sequence shown here is derived from an EMBL/GenBank/DDBJ whole genome shotgun (WGS) entry which is preliminary data.</text>
</comment>
<proteinExistence type="predicted"/>
<evidence type="ECO:0000259" key="4">
    <source>
        <dbReference type="Pfam" id="PF01872"/>
    </source>
</evidence>
<name>A0ABV3XKI6_9ACTN</name>
<keyword evidence="6" id="KW-1185">Reference proteome</keyword>
<dbReference type="PANTHER" id="PTHR38011:SF7">
    <property type="entry name" value="2,5-DIAMINO-6-RIBOSYLAMINO-4(3H)-PYRIMIDINONE 5'-PHOSPHATE REDUCTASE"/>
    <property type="match status" value="1"/>
</dbReference>
<dbReference type="RefSeq" id="WP_369209808.1">
    <property type="nucleotide sequence ID" value="NZ_JBFNXQ010000099.1"/>
</dbReference>
<evidence type="ECO:0000313" key="5">
    <source>
        <dbReference type="EMBL" id="MEX5720992.1"/>
    </source>
</evidence>
<evidence type="ECO:0000313" key="6">
    <source>
        <dbReference type="Proteomes" id="UP001560045"/>
    </source>
</evidence>